<comment type="caution">
    <text evidence="1">The sequence shown here is derived from an EMBL/GenBank/DDBJ whole genome shotgun (WGS) entry which is preliminary data.</text>
</comment>
<reference evidence="1 2" key="1">
    <citation type="journal article" date="2022" name="New Phytol.">
        <title>Ecological generalism drives hyperdiversity of secondary metabolite gene clusters in xylarialean endophytes.</title>
        <authorList>
            <person name="Franco M.E.E."/>
            <person name="Wisecaver J.H."/>
            <person name="Arnold A.E."/>
            <person name="Ju Y.M."/>
            <person name="Slot J.C."/>
            <person name="Ahrendt S."/>
            <person name="Moore L.P."/>
            <person name="Eastman K.E."/>
            <person name="Scott K."/>
            <person name="Konkel Z."/>
            <person name="Mondo S.J."/>
            <person name="Kuo A."/>
            <person name="Hayes R.D."/>
            <person name="Haridas S."/>
            <person name="Andreopoulos B."/>
            <person name="Riley R."/>
            <person name="LaButti K."/>
            <person name="Pangilinan J."/>
            <person name="Lipzen A."/>
            <person name="Amirebrahimi M."/>
            <person name="Yan J."/>
            <person name="Adam C."/>
            <person name="Keymanesh K."/>
            <person name="Ng V."/>
            <person name="Louie K."/>
            <person name="Northen T."/>
            <person name="Drula E."/>
            <person name="Henrissat B."/>
            <person name="Hsieh H.M."/>
            <person name="Youens-Clark K."/>
            <person name="Lutzoni F."/>
            <person name="Miadlikowska J."/>
            <person name="Eastwood D.C."/>
            <person name="Hamelin R.C."/>
            <person name="Grigoriev I.V."/>
            <person name="U'Ren J.M."/>
        </authorList>
    </citation>
    <scope>NUCLEOTIDE SEQUENCE [LARGE SCALE GENOMIC DNA]</scope>
    <source>
        <strain evidence="1 2">ER1909</strain>
    </source>
</reference>
<name>A0ACC0CIW3_9PEZI</name>
<dbReference type="EMBL" id="MU394460">
    <property type="protein sequence ID" value="KAI6080277.1"/>
    <property type="molecule type" value="Genomic_DNA"/>
</dbReference>
<accession>A0ACC0CIW3</accession>
<proteinExistence type="predicted"/>
<keyword evidence="2" id="KW-1185">Reference proteome</keyword>
<gene>
    <name evidence="1" type="ORF">F4821DRAFT_67955</name>
</gene>
<protein>
    <submittedName>
        <fullName evidence="1">Beta-ketoacyl synthase</fullName>
    </submittedName>
</protein>
<organism evidence="1 2">
    <name type="scientific">Hypoxylon rubiginosum</name>
    <dbReference type="NCBI Taxonomy" id="110542"/>
    <lineage>
        <taxon>Eukaryota</taxon>
        <taxon>Fungi</taxon>
        <taxon>Dikarya</taxon>
        <taxon>Ascomycota</taxon>
        <taxon>Pezizomycotina</taxon>
        <taxon>Sordariomycetes</taxon>
        <taxon>Xylariomycetidae</taxon>
        <taxon>Xylariales</taxon>
        <taxon>Hypoxylaceae</taxon>
        <taxon>Hypoxylon</taxon>
    </lineage>
</organism>
<dbReference type="Proteomes" id="UP001497680">
    <property type="component" value="Unassembled WGS sequence"/>
</dbReference>
<evidence type="ECO:0000313" key="2">
    <source>
        <dbReference type="Proteomes" id="UP001497680"/>
    </source>
</evidence>
<feature type="non-terminal residue" evidence="1">
    <location>
        <position position="151"/>
    </location>
</feature>
<sequence length="151" mass="16803">MNDDIAIVGFSFKLPQDVEDVSGFWEVLENKRDLMTEWPESRIAYGSFEASKEGNVRCRGGHFITEDPGAFDAPFFSVTAKEAASMDPMQRWTLEASYHAFENAGIPAERLRGSRCGVFTASMTDDYKRMVAQDPDSVPRMAVTGTFASII</sequence>
<evidence type="ECO:0000313" key="1">
    <source>
        <dbReference type="EMBL" id="KAI6080277.1"/>
    </source>
</evidence>